<comment type="similarity">
    <text evidence="6">Belongs to the ABC-4 integral membrane protein family.</text>
</comment>
<feature type="domain" description="ABC3 transporter permease C-terminal" evidence="8">
    <location>
        <begin position="270"/>
        <end position="385"/>
    </location>
</feature>
<keyword evidence="5 7" id="KW-0472">Membrane</keyword>
<keyword evidence="11" id="KW-1185">Reference proteome</keyword>
<dbReference type="InterPro" id="IPR025857">
    <property type="entry name" value="MacB_PCD"/>
</dbReference>
<keyword evidence="4 7" id="KW-1133">Transmembrane helix</keyword>
<evidence type="ECO:0000256" key="6">
    <source>
        <dbReference type="ARBA" id="ARBA00038076"/>
    </source>
</evidence>
<name>A0ABT9IQC2_9MICC</name>
<comment type="caution">
    <text evidence="10">The sequence shown here is derived from an EMBL/GenBank/DDBJ whole genome shotgun (WGS) entry which is preliminary data.</text>
</comment>
<dbReference type="RefSeq" id="WP_305996843.1">
    <property type="nucleotide sequence ID" value="NZ_JAVALS010000007.1"/>
</dbReference>
<evidence type="ECO:0000256" key="3">
    <source>
        <dbReference type="ARBA" id="ARBA00022692"/>
    </source>
</evidence>
<dbReference type="InterPro" id="IPR050250">
    <property type="entry name" value="Macrolide_Exporter_MacB"/>
</dbReference>
<evidence type="ECO:0000313" key="10">
    <source>
        <dbReference type="EMBL" id="MDP5227792.1"/>
    </source>
</evidence>
<keyword evidence="3 7" id="KW-0812">Transmembrane</keyword>
<dbReference type="InterPro" id="IPR003838">
    <property type="entry name" value="ABC3_permease_C"/>
</dbReference>
<feature type="transmembrane region" description="Helical" evidence="7">
    <location>
        <begin position="356"/>
        <end position="384"/>
    </location>
</feature>
<evidence type="ECO:0000256" key="5">
    <source>
        <dbReference type="ARBA" id="ARBA00023136"/>
    </source>
</evidence>
<dbReference type="PANTHER" id="PTHR30572">
    <property type="entry name" value="MEMBRANE COMPONENT OF TRANSPORTER-RELATED"/>
    <property type="match status" value="1"/>
</dbReference>
<dbReference type="Pfam" id="PF12704">
    <property type="entry name" value="MacB_PCD"/>
    <property type="match status" value="1"/>
</dbReference>
<evidence type="ECO:0000256" key="7">
    <source>
        <dbReference type="SAM" id="Phobius"/>
    </source>
</evidence>
<feature type="domain" description="MacB-like periplasmic core" evidence="9">
    <location>
        <begin position="23"/>
        <end position="189"/>
    </location>
</feature>
<evidence type="ECO:0000259" key="8">
    <source>
        <dbReference type="Pfam" id="PF02687"/>
    </source>
</evidence>
<comment type="subcellular location">
    <subcellularLocation>
        <location evidence="1">Cell membrane</location>
        <topology evidence="1">Multi-pass membrane protein</topology>
    </subcellularLocation>
</comment>
<keyword evidence="2" id="KW-1003">Cell membrane</keyword>
<feature type="transmembrane region" description="Helical" evidence="7">
    <location>
        <begin position="310"/>
        <end position="336"/>
    </location>
</feature>
<dbReference type="PANTHER" id="PTHR30572:SF4">
    <property type="entry name" value="ABC TRANSPORTER PERMEASE YTRF"/>
    <property type="match status" value="1"/>
</dbReference>
<proteinExistence type="inferred from homology"/>
<accession>A0ABT9IQC2</accession>
<reference evidence="10 11" key="1">
    <citation type="submission" date="2023-08" db="EMBL/GenBank/DDBJ databases">
        <title>Arthrobacter horti sp. nov., isolated from forest soil.</title>
        <authorList>
            <person name="Park M."/>
        </authorList>
    </citation>
    <scope>NUCLEOTIDE SEQUENCE [LARGE SCALE GENOMIC DNA]</scope>
    <source>
        <strain evidence="10 11">YJM1</strain>
    </source>
</reference>
<gene>
    <name evidence="10" type="ORF">Q9R02_11560</name>
</gene>
<evidence type="ECO:0000256" key="1">
    <source>
        <dbReference type="ARBA" id="ARBA00004651"/>
    </source>
</evidence>
<evidence type="ECO:0000256" key="4">
    <source>
        <dbReference type="ARBA" id="ARBA00022989"/>
    </source>
</evidence>
<evidence type="ECO:0000256" key="2">
    <source>
        <dbReference type="ARBA" id="ARBA00022475"/>
    </source>
</evidence>
<evidence type="ECO:0000313" key="11">
    <source>
        <dbReference type="Proteomes" id="UP001232725"/>
    </source>
</evidence>
<dbReference type="Pfam" id="PF02687">
    <property type="entry name" value="FtsX"/>
    <property type="match status" value="1"/>
</dbReference>
<dbReference type="EMBL" id="JAVALS010000007">
    <property type="protein sequence ID" value="MDP5227792.1"/>
    <property type="molecule type" value="Genomic_DNA"/>
</dbReference>
<feature type="transmembrane region" description="Helical" evidence="7">
    <location>
        <begin position="265"/>
        <end position="290"/>
    </location>
</feature>
<evidence type="ECO:0000259" key="9">
    <source>
        <dbReference type="Pfam" id="PF12704"/>
    </source>
</evidence>
<feature type="transmembrane region" description="Helical" evidence="7">
    <location>
        <begin position="20"/>
        <end position="43"/>
    </location>
</feature>
<dbReference type="Proteomes" id="UP001232725">
    <property type="component" value="Unassembled WGS sequence"/>
</dbReference>
<organism evidence="10 11">
    <name type="scientific">Arthrobacter horti</name>
    <dbReference type="NCBI Taxonomy" id="3068273"/>
    <lineage>
        <taxon>Bacteria</taxon>
        <taxon>Bacillati</taxon>
        <taxon>Actinomycetota</taxon>
        <taxon>Actinomycetes</taxon>
        <taxon>Micrococcales</taxon>
        <taxon>Micrococcaceae</taxon>
        <taxon>Arthrobacter</taxon>
    </lineage>
</organism>
<protein>
    <submittedName>
        <fullName evidence="10">ABC transporter permease</fullName>
    </submittedName>
</protein>
<sequence>MSAFFSTILEAWQELRVHKVRVMLSLIGVAVSVAALTGVLGLGDVAREGMRDQAERQGGRAATLDVNLYGEHGPVPAQKTIQLMDGLTAKYKFTQITRTSRTSLDIQFPDGVRSAQAVTVDPAYGAIHRVAMVQGRWFSSDDNQLLAPALVVNENTWRMLGSPALHSNPGVQLRKDGPHSAVVIGVVRNNWPEEPPSAFLLQGAGDILGLALEGAEYKIWVDPAQADQIRQSLEADISAQLPGVNGGVSRMDYLAYGDPLGAVQWVVGGIAGLILLLGALGMLTVSLVTVRHRVREIGIRRSFGATSGRIFVGVMMESVVATTVAGLVGVLLAVAVVKNPWIESKLAPSLLEYPPFPLGAALLGMAAAVLVGALAGAIPALIAVRVKVIDAIRF</sequence>